<dbReference type="AlphaFoldDB" id="A0AAW1SUT9"/>
<dbReference type="Gene3D" id="1.20.1250.40">
    <property type="match status" value="1"/>
</dbReference>
<dbReference type="InterPro" id="IPR006590">
    <property type="entry name" value="RNA_pol_Rpb4/RPC9_core"/>
</dbReference>
<dbReference type="EMBL" id="JALJOV010000804">
    <property type="protein sequence ID" value="KAK9861161.1"/>
    <property type="molecule type" value="Genomic_DNA"/>
</dbReference>
<sequence>MQVVSSSIGLITNPEVLSLLKEREAGQTTSQPTQSSESKVVEYLEEQGTVQLPTSELRAFSEKAQTDFGLTKLEVLQLINQRPTQLVEVSLIVQHGSERLSDDQMTEILELIAQLLTKQTS</sequence>
<keyword evidence="4" id="KW-0240">DNA-directed RNA polymerase</keyword>
<dbReference type="GO" id="GO:0000166">
    <property type="term" value="F:nucleotide binding"/>
    <property type="evidence" value="ECO:0007669"/>
    <property type="project" value="InterPro"/>
</dbReference>
<dbReference type="GO" id="GO:0006384">
    <property type="term" value="P:transcription initiation at RNA polymerase III promoter"/>
    <property type="evidence" value="ECO:0007669"/>
    <property type="project" value="InterPro"/>
</dbReference>
<reference evidence="8 9" key="1">
    <citation type="journal article" date="2024" name="Nat. Commun.">
        <title>Phylogenomics reveals the evolutionary origins of lichenization in chlorophyte algae.</title>
        <authorList>
            <person name="Puginier C."/>
            <person name="Libourel C."/>
            <person name="Otte J."/>
            <person name="Skaloud P."/>
            <person name="Haon M."/>
            <person name="Grisel S."/>
            <person name="Petersen M."/>
            <person name="Berrin J.G."/>
            <person name="Delaux P.M."/>
            <person name="Dal Grande F."/>
            <person name="Keller J."/>
        </authorList>
    </citation>
    <scope>NUCLEOTIDE SEQUENCE [LARGE SCALE GENOMIC DNA]</scope>
    <source>
        <strain evidence="8 9">SAG 2523</strain>
    </source>
</reference>
<evidence type="ECO:0000313" key="8">
    <source>
        <dbReference type="EMBL" id="KAK9861161.1"/>
    </source>
</evidence>
<gene>
    <name evidence="8" type="ORF">WJX84_008078</name>
</gene>
<dbReference type="Pfam" id="PF03874">
    <property type="entry name" value="RNA_pol_Rpb4"/>
    <property type="match status" value="1"/>
</dbReference>
<comment type="caution">
    <text evidence="8">The sequence shown here is derived from an EMBL/GenBank/DDBJ whole genome shotgun (WGS) entry which is preliminary data.</text>
</comment>
<keyword evidence="9" id="KW-1185">Reference proteome</keyword>
<feature type="domain" description="RNA polymerase Rpb4/RPC9 core" evidence="7">
    <location>
        <begin position="1"/>
        <end position="119"/>
    </location>
</feature>
<dbReference type="Proteomes" id="UP001485043">
    <property type="component" value="Unassembled WGS sequence"/>
</dbReference>
<evidence type="ECO:0000259" key="7">
    <source>
        <dbReference type="SMART" id="SM00657"/>
    </source>
</evidence>
<dbReference type="InterPro" id="IPR010997">
    <property type="entry name" value="HRDC-like_sf"/>
</dbReference>
<evidence type="ECO:0000256" key="2">
    <source>
        <dbReference type="ARBA" id="ARBA00006898"/>
    </source>
</evidence>
<dbReference type="PANTHER" id="PTHR15561:SF0">
    <property type="entry name" value="DNA-DIRECTED RNA POLYMERASE III SUBUNIT RPC9"/>
    <property type="match status" value="1"/>
</dbReference>
<dbReference type="InterPro" id="IPR005574">
    <property type="entry name" value="Rpb4/RPC9"/>
</dbReference>
<dbReference type="SUPFAM" id="SSF47819">
    <property type="entry name" value="HRDC-like"/>
    <property type="match status" value="1"/>
</dbReference>
<proteinExistence type="inferred from homology"/>
<name>A0AAW1SUT9_9CHLO</name>
<keyword evidence="6" id="KW-0539">Nucleus</keyword>
<dbReference type="SMART" id="SM00657">
    <property type="entry name" value="RPOL4c"/>
    <property type="match status" value="1"/>
</dbReference>
<dbReference type="GO" id="GO:0005666">
    <property type="term" value="C:RNA polymerase III complex"/>
    <property type="evidence" value="ECO:0007669"/>
    <property type="project" value="InterPro"/>
</dbReference>
<accession>A0AAW1SUT9</accession>
<dbReference type="InterPro" id="IPR038846">
    <property type="entry name" value="RPC9"/>
</dbReference>
<evidence type="ECO:0000256" key="3">
    <source>
        <dbReference type="ARBA" id="ARBA00016672"/>
    </source>
</evidence>
<protein>
    <recommendedName>
        <fullName evidence="3">DNA-directed RNA polymerase III subunit RPC9</fullName>
    </recommendedName>
</protein>
<keyword evidence="5" id="KW-0804">Transcription</keyword>
<evidence type="ECO:0000256" key="5">
    <source>
        <dbReference type="ARBA" id="ARBA00023163"/>
    </source>
</evidence>
<evidence type="ECO:0000256" key="6">
    <source>
        <dbReference type="ARBA" id="ARBA00023242"/>
    </source>
</evidence>
<evidence type="ECO:0000313" key="9">
    <source>
        <dbReference type="Proteomes" id="UP001485043"/>
    </source>
</evidence>
<organism evidence="8 9">
    <name type="scientific">Apatococcus fuscideae</name>
    <dbReference type="NCBI Taxonomy" id="2026836"/>
    <lineage>
        <taxon>Eukaryota</taxon>
        <taxon>Viridiplantae</taxon>
        <taxon>Chlorophyta</taxon>
        <taxon>core chlorophytes</taxon>
        <taxon>Trebouxiophyceae</taxon>
        <taxon>Chlorellales</taxon>
        <taxon>Chlorellaceae</taxon>
        <taxon>Apatococcus</taxon>
    </lineage>
</organism>
<dbReference type="PANTHER" id="PTHR15561">
    <property type="entry name" value="CALCITONIN GENE-RELATED PEPTIDE-RECEPTOR COMPONENT PROTEIN"/>
    <property type="match status" value="1"/>
</dbReference>
<comment type="subcellular location">
    <subcellularLocation>
        <location evidence="1">Nucleus</location>
    </subcellularLocation>
</comment>
<dbReference type="InterPro" id="IPR038324">
    <property type="entry name" value="Rpb4/RPC9_sf"/>
</dbReference>
<evidence type="ECO:0000256" key="1">
    <source>
        <dbReference type="ARBA" id="ARBA00004123"/>
    </source>
</evidence>
<comment type="similarity">
    <text evidence="2">Belongs to the eukaryotic RPC9 RNA polymerase subunit family.</text>
</comment>
<evidence type="ECO:0000256" key="4">
    <source>
        <dbReference type="ARBA" id="ARBA00022478"/>
    </source>
</evidence>